<organism evidence="9 10">
    <name type="scientific">Candidatus Pseudogracilibacillus intestinigallinarum</name>
    <dbReference type="NCBI Taxonomy" id="2838742"/>
    <lineage>
        <taxon>Bacteria</taxon>
        <taxon>Bacillati</taxon>
        <taxon>Bacillota</taxon>
        <taxon>Bacilli</taxon>
        <taxon>Bacillales</taxon>
        <taxon>Bacillaceae</taxon>
        <taxon>Pseudogracilibacillus</taxon>
    </lineage>
</organism>
<dbReference type="InterPro" id="IPR035906">
    <property type="entry name" value="MetI-like_sf"/>
</dbReference>
<sequence length="269" mass="30351">MSLYIALTVLGILMVFPLIWMLLSALKSPDEIFSVPIKWFPEVAQWGNFQKTLDLAPFGLYIFNSAFTALVIVIFQFILSCMIAYALTQMQFKGRALVFNLILITYMLPAEATYVPSYTIIAKMGLLDTLTGVIISNIASVFTIFLLRQAFMQVPKDTIEAARAYGANDFTILWRVMIPMSKSTIFVVSLISFVKMYNNYLWPSLIVKSEENYLITVGLNKFFTSQGSFADKWPLIMTANVLSVIPLLILFIVLHKWFIKGIGDTGLKG</sequence>
<evidence type="ECO:0000256" key="4">
    <source>
        <dbReference type="ARBA" id="ARBA00022692"/>
    </source>
</evidence>
<reference evidence="9" key="2">
    <citation type="submission" date="2021-04" db="EMBL/GenBank/DDBJ databases">
        <authorList>
            <person name="Gilroy R."/>
        </authorList>
    </citation>
    <scope>NUCLEOTIDE SEQUENCE</scope>
    <source>
        <strain evidence="9">CHK169-2315</strain>
    </source>
</reference>
<evidence type="ECO:0000256" key="2">
    <source>
        <dbReference type="ARBA" id="ARBA00022448"/>
    </source>
</evidence>
<dbReference type="SUPFAM" id="SSF161098">
    <property type="entry name" value="MetI-like"/>
    <property type="match status" value="1"/>
</dbReference>
<feature type="transmembrane region" description="Helical" evidence="7">
    <location>
        <begin position="7"/>
        <end position="26"/>
    </location>
</feature>
<dbReference type="PANTHER" id="PTHR43744:SF12">
    <property type="entry name" value="ABC TRANSPORTER PERMEASE PROTEIN MG189-RELATED"/>
    <property type="match status" value="1"/>
</dbReference>
<gene>
    <name evidence="9" type="ORF">H9895_06770</name>
</gene>
<keyword evidence="2 7" id="KW-0813">Transport</keyword>
<reference evidence="9" key="1">
    <citation type="journal article" date="2021" name="PeerJ">
        <title>Extensive microbial diversity within the chicken gut microbiome revealed by metagenomics and culture.</title>
        <authorList>
            <person name="Gilroy R."/>
            <person name="Ravi A."/>
            <person name="Getino M."/>
            <person name="Pursley I."/>
            <person name="Horton D.L."/>
            <person name="Alikhan N.F."/>
            <person name="Baker D."/>
            <person name="Gharbi K."/>
            <person name="Hall N."/>
            <person name="Watson M."/>
            <person name="Adriaenssens E.M."/>
            <person name="Foster-Nyarko E."/>
            <person name="Jarju S."/>
            <person name="Secka A."/>
            <person name="Antonio M."/>
            <person name="Oren A."/>
            <person name="Chaudhuri R.R."/>
            <person name="La Ragione R."/>
            <person name="Hildebrand F."/>
            <person name="Pallen M.J."/>
        </authorList>
    </citation>
    <scope>NUCLEOTIDE SEQUENCE</scope>
    <source>
        <strain evidence="9">CHK169-2315</strain>
    </source>
</reference>
<dbReference type="Gene3D" id="1.10.3720.10">
    <property type="entry name" value="MetI-like"/>
    <property type="match status" value="1"/>
</dbReference>
<feature type="transmembrane region" description="Helical" evidence="7">
    <location>
        <begin position="172"/>
        <end position="194"/>
    </location>
</feature>
<keyword evidence="4 7" id="KW-0812">Transmembrane</keyword>
<keyword evidence="3" id="KW-1003">Cell membrane</keyword>
<feature type="domain" description="ABC transmembrane type-1" evidence="8">
    <location>
        <begin position="62"/>
        <end position="254"/>
    </location>
</feature>
<evidence type="ECO:0000256" key="7">
    <source>
        <dbReference type="RuleBase" id="RU363032"/>
    </source>
</evidence>
<dbReference type="Proteomes" id="UP000823937">
    <property type="component" value="Unassembled WGS sequence"/>
</dbReference>
<comment type="similarity">
    <text evidence="7">Belongs to the binding-protein-dependent transport system permease family.</text>
</comment>
<protein>
    <submittedName>
        <fullName evidence="9">Carbohydrate ABC transporter permease</fullName>
    </submittedName>
</protein>
<dbReference type="CDD" id="cd06261">
    <property type="entry name" value="TM_PBP2"/>
    <property type="match status" value="1"/>
</dbReference>
<evidence type="ECO:0000313" key="9">
    <source>
        <dbReference type="EMBL" id="HIV74761.1"/>
    </source>
</evidence>
<feature type="transmembrane region" description="Helical" evidence="7">
    <location>
        <begin position="233"/>
        <end position="254"/>
    </location>
</feature>
<evidence type="ECO:0000256" key="3">
    <source>
        <dbReference type="ARBA" id="ARBA00022475"/>
    </source>
</evidence>
<name>A0A9D1PLT1_9BACI</name>
<dbReference type="PROSITE" id="PS50928">
    <property type="entry name" value="ABC_TM1"/>
    <property type="match status" value="1"/>
</dbReference>
<evidence type="ECO:0000259" key="8">
    <source>
        <dbReference type="PROSITE" id="PS50928"/>
    </source>
</evidence>
<keyword evidence="5 7" id="KW-1133">Transmembrane helix</keyword>
<feature type="transmembrane region" description="Helical" evidence="7">
    <location>
        <begin position="97"/>
        <end position="121"/>
    </location>
</feature>
<dbReference type="EMBL" id="DXHX01000105">
    <property type="protein sequence ID" value="HIV74761.1"/>
    <property type="molecule type" value="Genomic_DNA"/>
</dbReference>
<evidence type="ECO:0000313" key="10">
    <source>
        <dbReference type="Proteomes" id="UP000823937"/>
    </source>
</evidence>
<feature type="transmembrane region" description="Helical" evidence="7">
    <location>
        <begin position="58"/>
        <end position="85"/>
    </location>
</feature>
<dbReference type="Pfam" id="PF00528">
    <property type="entry name" value="BPD_transp_1"/>
    <property type="match status" value="1"/>
</dbReference>
<dbReference type="InterPro" id="IPR000515">
    <property type="entry name" value="MetI-like"/>
</dbReference>
<comment type="subcellular location">
    <subcellularLocation>
        <location evidence="1 7">Cell membrane</location>
        <topology evidence="1 7">Multi-pass membrane protein</topology>
    </subcellularLocation>
</comment>
<feature type="transmembrane region" description="Helical" evidence="7">
    <location>
        <begin position="133"/>
        <end position="151"/>
    </location>
</feature>
<accession>A0A9D1PLT1</accession>
<dbReference type="AlphaFoldDB" id="A0A9D1PLT1"/>
<dbReference type="GO" id="GO:0005886">
    <property type="term" value="C:plasma membrane"/>
    <property type="evidence" value="ECO:0007669"/>
    <property type="project" value="UniProtKB-SubCell"/>
</dbReference>
<keyword evidence="6 7" id="KW-0472">Membrane</keyword>
<comment type="caution">
    <text evidence="9">The sequence shown here is derived from an EMBL/GenBank/DDBJ whole genome shotgun (WGS) entry which is preliminary data.</text>
</comment>
<dbReference type="GO" id="GO:0055085">
    <property type="term" value="P:transmembrane transport"/>
    <property type="evidence" value="ECO:0007669"/>
    <property type="project" value="InterPro"/>
</dbReference>
<evidence type="ECO:0000256" key="5">
    <source>
        <dbReference type="ARBA" id="ARBA00022989"/>
    </source>
</evidence>
<proteinExistence type="inferred from homology"/>
<evidence type="ECO:0000256" key="6">
    <source>
        <dbReference type="ARBA" id="ARBA00023136"/>
    </source>
</evidence>
<dbReference type="PANTHER" id="PTHR43744">
    <property type="entry name" value="ABC TRANSPORTER PERMEASE PROTEIN MG189-RELATED-RELATED"/>
    <property type="match status" value="1"/>
</dbReference>
<evidence type="ECO:0000256" key="1">
    <source>
        <dbReference type="ARBA" id="ARBA00004651"/>
    </source>
</evidence>